<feature type="transmembrane region" description="Helical" evidence="1">
    <location>
        <begin position="143"/>
        <end position="166"/>
    </location>
</feature>
<keyword evidence="1" id="KW-1133">Transmembrane helix</keyword>
<dbReference type="EMBL" id="JBHUEE010000004">
    <property type="protein sequence ID" value="MFD1718087.1"/>
    <property type="molecule type" value="Genomic_DNA"/>
</dbReference>
<gene>
    <name evidence="3" type="ORF">ACFSE6_09590</name>
</gene>
<accession>A0ABW4L579</accession>
<feature type="transmembrane region" description="Helical" evidence="1">
    <location>
        <begin position="102"/>
        <end position="131"/>
    </location>
</feature>
<feature type="transmembrane region" description="Helical" evidence="1">
    <location>
        <begin position="28"/>
        <end position="49"/>
    </location>
</feature>
<dbReference type="Proteomes" id="UP001597277">
    <property type="component" value="Unassembled WGS sequence"/>
</dbReference>
<keyword evidence="4" id="KW-1185">Reference proteome</keyword>
<keyword evidence="1" id="KW-0812">Transmembrane</keyword>
<feature type="transmembrane region" description="Helical" evidence="1">
    <location>
        <begin position="61"/>
        <end position="82"/>
    </location>
</feature>
<organism evidence="3 4">
    <name type="scientific">Georgenia deserti</name>
    <dbReference type="NCBI Taxonomy" id="2093781"/>
    <lineage>
        <taxon>Bacteria</taxon>
        <taxon>Bacillati</taxon>
        <taxon>Actinomycetota</taxon>
        <taxon>Actinomycetes</taxon>
        <taxon>Micrococcales</taxon>
        <taxon>Bogoriellaceae</taxon>
        <taxon>Georgenia</taxon>
    </lineage>
</organism>
<dbReference type="RefSeq" id="WP_388005665.1">
    <property type="nucleotide sequence ID" value="NZ_JBHUEE010000004.1"/>
</dbReference>
<evidence type="ECO:0000313" key="4">
    <source>
        <dbReference type="Proteomes" id="UP001597277"/>
    </source>
</evidence>
<evidence type="ECO:0000259" key="2">
    <source>
        <dbReference type="Pfam" id="PF07331"/>
    </source>
</evidence>
<comment type="caution">
    <text evidence="3">The sequence shown here is derived from an EMBL/GenBank/DDBJ whole genome shotgun (WGS) entry which is preliminary data.</text>
</comment>
<proteinExistence type="predicted"/>
<evidence type="ECO:0000313" key="3">
    <source>
        <dbReference type="EMBL" id="MFD1718087.1"/>
    </source>
</evidence>
<protein>
    <submittedName>
        <fullName evidence="3">Tripartite tricarboxylate transporter TctB family protein</fullName>
    </submittedName>
</protein>
<reference evidence="4" key="1">
    <citation type="journal article" date="2019" name="Int. J. Syst. Evol. Microbiol.">
        <title>The Global Catalogue of Microorganisms (GCM) 10K type strain sequencing project: providing services to taxonomists for standard genome sequencing and annotation.</title>
        <authorList>
            <consortium name="The Broad Institute Genomics Platform"/>
            <consortium name="The Broad Institute Genome Sequencing Center for Infectious Disease"/>
            <person name="Wu L."/>
            <person name="Ma J."/>
        </authorList>
    </citation>
    <scope>NUCLEOTIDE SEQUENCE [LARGE SCALE GENOMIC DNA]</scope>
    <source>
        <strain evidence="4">JCM 17130</strain>
    </source>
</reference>
<name>A0ABW4L579_9MICO</name>
<keyword evidence="1" id="KW-0472">Membrane</keyword>
<dbReference type="InterPro" id="IPR009936">
    <property type="entry name" value="DUF1468"/>
</dbReference>
<dbReference type="Pfam" id="PF07331">
    <property type="entry name" value="TctB"/>
    <property type="match status" value="1"/>
</dbReference>
<evidence type="ECO:0000256" key="1">
    <source>
        <dbReference type="SAM" id="Phobius"/>
    </source>
</evidence>
<sequence>MSAVHPPSSTEAPPTAGPPRNWWRGRSGLVLALVMVAFSTYLLYGVLTMAPTDNADIVGPAFYPTILLVLGYVLAALLILAYVRRPEPVERDAHTTYSDWAALAWCVGGFAVFAALLNVLGWILAAAVLFWCVARGIGSKRPLFDITLALLVSSIVYLAFAVLLGLNLPSGVLGGL</sequence>
<feature type="domain" description="DUF1468" evidence="2">
    <location>
        <begin position="30"/>
        <end position="169"/>
    </location>
</feature>